<evidence type="ECO:0008006" key="3">
    <source>
        <dbReference type="Google" id="ProtNLM"/>
    </source>
</evidence>
<accession>A0A8K0G855</accession>
<sequence>TQWGIHQGRCGVCGDNYGDRIPRNNENTGKYGQGNVVAQYVSGRVITTEVYLTTNHRGWFNY</sequence>
<organism evidence="1 2">
    <name type="scientific">Ignelater luminosus</name>
    <name type="common">Cucubano</name>
    <name type="synonym">Pyrophorus luminosus</name>
    <dbReference type="NCBI Taxonomy" id="2038154"/>
    <lineage>
        <taxon>Eukaryota</taxon>
        <taxon>Metazoa</taxon>
        <taxon>Ecdysozoa</taxon>
        <taxon>Arthropoda</taxon>
        <taxon>Hexapoda</taxon>
        <taxon>Insecta</taxon>
        <taxon>Pterygota</taxon>
        <taxon>Neoptera</taxon>
        <taxon>Endopterygota</taxon>
        <taxon>Coleoptera</taxon>
        <taxon>Polyphaga</taxon>
        <taxon>Elateriformia</taxon>
        <taxon>Elateroidea</taxon>
        <taxon>Elateridae</taxon>
        <taxon>Agrypninae</taxon>
        <taxon>Pyrophorini</taxon>
        <taxon>Ignelater</taxon>
    </lineage>
</organism>
<evidence type="ECO:0000313" key="1">
    <source>
        <dbReference type="EMBL" id="KAF2892167.1"/>
    </source>
</evidence>
<dbReference type="EMBL" id="VTPC01010377">
    <property type="protein sequence ID" value="KAF2892167.1"/>
    <property type="molecule type" value="Genomic_DNA"/>
</dbReference>
<reference evidence="1" key="1">
    <citation type="submission" date="2019-08" db="EMBL/GenBank/DDBJ databases">
        <title>The genome of the North American firefly Photinus pyralis.</title>
        <authorList>
            <consortium name="Photinus pyralis genome working group"/>
            <person name="Fallon T.R."/>
            <person name="Sander Lower S.E."/>
            <person name="Weng J.-K."/>
        </authorList>
    </citation>
    <scope>NUCLEOTIDE SEQUENCE</scope>
    <source>
        <strain evidence="1">TRF0915ILg1</strain>
        <tissue evidence="1">Whole body</tissue>
    </source>
</reference>
<proteinExistence type="predicted"/>
<dbReference type="OrthoDB" id="64893at2759"/>
<feature type="non-terminal residue" evidence="1">
    <location>
        <position position="62"/>
    </location>
</feature>
<evidence type="ECO:0000313" key="2">
    <source>
        <dbReference type="Proteomes" id="UP000801492"/>
    </source>
</evidence>
<dbReference type="AlphaFoldDB" id="A0A8K0G855"/>
<keyword evidence="2" id="KW-1185">Reference proteome</keyword>
<name>A0A8K0G855_IGNLU</name>
<comment type="caution">
    <text evidence="1">The sequence shown here is derived from an EMBL/GenBank/DDBJ whole genome shotgun (WGS) entry which is preliminary data.</text>
</comment>
<protein>
    <recommendedName>
        <fullName evidence="3">Chitin-binding type-4 domain-containing protein</fullName>
    </recommendedName>
</protein>
<feature type="non-terminal residue" evidence="1">
    <location>
        <position position="1"/>
    </location>
</feature>
<dbReference type="Proteomes" id="UP000801492">
    <property type="component" value="Unassembled WGS sequence"/>
</dbReference>
<gene>
    <name evidence="1" type="ORF">ILUMI_14006</name>
</gene>